<reference evidence="1 2" key="1">
    <citation type="submission" date="2020-05" db="EMBL/GenBank/DDBJ databases">
        <title>Novel Mycoplasma species detected in Mirounga angustirostris (northern elephant seal) from the USA.</title>
        <authorList>
            <person name="Volokhov D.V."/>
        </authorList>
    </citation>
    <scope>NUCLEOTIDE SEQUENCE [LARGE SCALE GENOMIC DNA]</scope>
    <source>
        <strain evidence="1 2">Mirounga ES2806-NAS</strain>
    </source>
</reference>
<dbReference type="RefSeq" id="WP_171113340.1">
    <property type="nucleotide sequence ID" value="NZ_CP053097.1"/>
</dbReference>
<dbReference type="KEGG" id="mmio:HLA92_02840"/>
<evidence type="ECO:0000313" key="1">
    <source>
        <dbReference type="EMBL" id="QJR44352.1"/>
    </source>
</evidence>
<sequence>MENNQNYLYPYVLDYAKNLLEKRIKWEHTQLDAANKTHSTFPEDLKKEVLIKQILDILNKANETSPINKTDIANITTLAEKL</sequence>
<organism evidence="1 2">
    <name type="scientific">Mycoplasma miroungirhinis</name>
    <dbReference type="NCBI Taxonomy" id="754516"/>
    <lineage>
        <taxon>Bacteria</taxon>
        <taxon>Bacillati</taxon>
        <taxon>Mycoplasmatota</taxon>
        <taxon>Mollicutes</taxon>
        <taxon>Mycoplasmataceae</taxon>
        <taxon>Mycoplasma</taxon>
    </lineage>
</organism>
<keyword evidence="2" id="KW-1185">Reference proteome</keyword>
<name>A0A6M4JH55_9MOLU</name>
<gene>
    <name evidence="1" type="ORF">HLA92_02840</name>
</gene>
<dbReference type="AlphaFoldDB" id="A0A6M4JH55"/>
<protein>
    <submittedName>
        <fullName evidence="1">Uncharacterized protein</fullName>
    </submittedName>
</protein>
<dbReference type="EMBL" id="CP053097">
    <property type="protein sequence ID" value="QJR44352.1"/>
    <property type="molecule type" value="Genomic_DNA"/>
</dbReference>
<evidence type="ECO:0000313" key="2">
    <source>
        <dbReference type="Proteomes" id="UP000502118"/>
    </source>
</evidence>
<accession>A0A6M4JH55</accession>
<dbReference type="Proteomes" id="UP000502118">
    <property type="component" value="Chromosome"/>
</dbReference>
<proteinExistence type="predicted"/>